<dbReference type="AlphaFoldDB" id="A0A381UG86"/>
<proteinExistence type="predicted"/>
<dbReference type="EMBL" id="UINC01006377">
    <property type="protein sequence ID" value="SVA27159.1"/>
    <property type="molecule type" value="Genomic_DNA"/>
</dbReference>
<name>A0A381UG86_9ZZZZ</name>
<reference evidence="1" key="1">
    <citation type="submission" date="2018-05" db="EMBL/GenBank/DDBJ databases">
        <authorList>
            <person name="Lanie J.A."/>
            <person name="Ng W.-L."/>
            <person name="Kazmierczak K.M."/>
            <person name="Andrzejewski T.M."/>
            <person name="Davidsen T.M."/>
            <person name="Wayne K.J."/>
            <person name="Tettelin H."/>
            <person name="Glass J.I."/>
            <person name="Rusch D."/>
            <person name="Podicherti R."/>
            <person name="Tsui H.-C.T."/>
            <person name="Winkler M.E."/>
        </authorList>
    </citation>
    <scope>NUCLEOTIDE SEQUENCE</scope>
</reference>
<evidence type="ECO:0000313" key="1">
    <source>
        <dbReference type="EMBL" id="SVA27159.1"/>
    </source>
</evidence>
<sequence>MNKNYVIMDRLGQVYLNYLVGGAVSGPRIYECVS</sequence>
<accession>A0A381UG86</accession>
<protein>
    <submittedName>
        <fullName evidence="1">Uncharacterized protein</fullName>
    </submittedName>
</protein>
<gene>
    <name evidence="1" type="ORF">METZ01_LOCUS80013</name>
</gene>
<organism evidence="1">
    <name type="scientific">marine metagenome</name>
    <dbReference type="NCBI Taxonomy" id="408172"/>
    <lineage>
        <taxon>unclassified sequences</taxon>
        <taxon>metagenomes</taxon>
        <taxon>ecological metagenomes</taxon>
    </lineage>
</organism>